<evidence type="ECO:0008006" key="4">
    <source>
        <dbReference type="Google" id="ProtNLM"/>
    </source>
</evidence>
<evidence type="ECO:0000313" key="2">
    <source>
        <dbReference type="EMBL" id="KAK0727096.1"/>
    </source>
</evidence>
<gene>
    <name evidence="2" type="ORF">B0T26DRAFT_671815</name>
</gene>
<comment type="caution">
    <text evidence="2">The sequence shown here is derived from an EMBL/GenBank/DDBJ whole genome shotgun (WGS) entry which is preliminary data.</text>
</comment>
<dbReference type="EMBL" id="JAUIRO010000002">
    <property type="protein sequence ID" value="KAK0727096.1"/>
    <property type="molecule type" value="Genomic_DNA"/>
</dbReference>
<evidence type="ECO:0000313" key="3">
    <source>
        <dbReference type="Proteomes" id="UP001172101"/>
    </source>
</evidence>
<organism evidence="2 3">
    <name type="scientific">Lasiosphaeria miniovina</name>
    <dbReference type="NCBI Taxonomy" id="1954250"/>
    <lineage>
        <taxon>Eukaryota</taxon>
        <taxon>Fungi</taxon>
        <taxon>Dikarya</taxon>
        <taxon>Ascomycota</taxon>
        <taxon>Pezizomycotina</taxon>
        <taxon>Sordariomycetes</taxon>
        <taxon>Sordariomycetidae</taxon>
        <taxon>Sordariales</taxon>
        <taxon>Lasiosphaeriaceae</taxon>
        <taxon>Lasiosphaeria</taxon>
    </lineage>
</organism>
<reference evidence="2" key="1">
    <citation type="submission" date="2023-06" db="EMBL/GenBank/DDBJ databases">
        <title>Genome-scale phylogeny and comparative genomics of the fungal order Sordariales.</title>
        <authorList>
            <consortium name="Lawrence Berkeley National Laboratory"/>
            <person name="Hensen N."/>
            <person name="Bonometti L."/>
            <person name="Westerberg I."/>
            <person name="Brannstrom I.O."/>
            <person name="Guillou S."/>
            <person name="Cros-Aarteil S."/>
            <person name="Calhoun S."/>
            <person name="Haridas S."/>
            <person name="Kuo A."/>
            <person name="Mondo S."/>
            <person name="Pangilinan J."/>
            <person name="Riley R."/>
            <person name="LaButti K."/>
            <person name="Andreopoulos B."/>
            <person name="Lipzen A."/>
            <person name="Chen C."/>
            <person name="Yanf M."/>
            <person name="Daum C."/>
            <person name="Ng V."/>
            <person name="Clum A."/>
            <person name="Steindorff A."/>
            <person name="Ohm R."/>
            <person name="Martin F."/>
            <person name="Silar P."/>
            <person name="Natvig D."/>
            <person name="Lalanne C."/>
            <person name="Gautier V."/>
            <person name="Ament-velasquez S.L."/>
            <person name="Kruys A."/>
            <person name="Hutchinson M.I."/>
            <person name="Powell A.J."/>
            <person name="Barry K."/>
            <person name="Miller A.N."/>
            <person name="Grigoriev I.V."/>
            <person name="Debuchy R."/>
            <person name="Gladieux P."/>
            <person name="Thoren M.H."/>
            <person name="Johannesson H."/>
        </authorList>
    </citation>
    <scope>NUCLEOTIDE SEQUENCE</scope>
    <source>
        <strain evidence="2">SMH2392-1A</strain>
    </source>
</reference>
<dbReference type="SUPFAM" id="SSF89372">
    <property type="entry name" value="Fucose-specific lectin"/>
    <property type="match status" value="1"/>
</dbReference>
<name>A0AA40B3S0_9PEZI</name>
<feature type="region of interest" description="Disordered" evidence="1">
    <location>
        <begin position="1"/>
        <end position="24"/>
    </location>
</feature>
<feature type="compositionally biased region" description="Low complexity" evidence="1">
    <location>
        <begin position="1"/>
        <end position="11"/>
    </location>
</feature>
<proteinExistence type="predicted"/>
<protein>
    <recommendedName>
        <fullName evidence="4">Fucose-specific lectin</fullName>
    </recommendedName>
</protein>
<dbReference type="Gene3D" id="2.120.10.70">
    <property type="entry name" value="Fucose-specific lectin"/>
    <property type="match status" value="1"/>
</dbReference>
<dbReference type="Proteomes" id="UP001172101">
    <property type="component" value="Unassembled WGS sequence"/>
</dbReference>
<dbReference type="AlphaFoldDB" id="A0AA40B3S0"/>
<dbReference type="RefSeq" id="XP_060299952.1">
    <property type="nucleotide sequence ID" value="XM_060439377.1"/>
</dbReference>
<evidence type="ECO:0000256" key="1">
    <source>
        <dbReference type="SAM" id="MobiDB-lite"/>
    </source>
</evidence>
<dbReference type="GeneID" id="85322647"/>
<accession>A0AA40B3S0</accession>
<sequence length="302" mass="32533">MAATTTLAGAPPLTPAKAEDSPGSNTWQYSTVNANNAADIAWFSDVVLISHKPTELEVYTLDFKRDALVGTVQVDRWQDNIGEPWNSSWYYQRLTGCTATKFSGTTAVSRQPGHIEHAYWYKGRKWEDAPLDGAPKAYSKTRLTSVSRKPACMDVFRVGLNLSIQSASFLGGVGWRFLQIAHPGAAATGGGGIKAISRNQDHIELSTKKRRDGPPATLDGGVLITPKGAVQKMWFDFDGNGWHKGTLAPDGSAVPGQAGNGIAGGITAVSRNKDNLEVFYTSPAGAIKYLGWKYRVGWAASE</sequence>
<keyword evidence="3" id="KW-1185">Reference proteome</keyword>